<evidence type="ECO:0000313" key="2">
    <source>
        <dbReference type="Proteomes" id="UP001595932"/>
    </source>
</evidence>
<organism evidence="1 2">
    <name type="scientific">Planococcus dechangensis</name>
    <dbReference type="NCBI Taxonomy" id="1176255"/>
    <lineage>
        <taxon>Bacteria</taxon>
        <taxon>Bacillati</taxon>
        <taxon>Bacillota</taxon>
        <taxon>Bacilli</taxon>
        <taxon>Bacillales</taxon>
        <taxon>Caryophanaceae</taxon>
        <taxon>Planococcus</taxon>
    </lineage>
</organism>
<dbReference type="InterPro" id="IPR058676">
    <property type="entry name" value="YuzK"/>
</dbReference>
<name>A0ABV9MFP4_9BACL</name>
<dbReference type="Proteomes" id="UP001595932">
    <property type="component" value="Unassembled WGS sequence"/>
</dbReference>
<evidence type="ECO:0000313" key="1">
    <source>
        <dbReference type="EMBL" id="MFC4713925.1"/>
    </source>
</evidence>
<protein>
    <submittedName>
        <fullName evidence="1">Uncharacterized protein</fullName>
    </submittedName>
</protein>
<proteinExistence type="predicted"/>
<reference evidence="2" key="1">
    <citation type="journal article" date="2019" name="Int. J. Syst. Evol. Microbiol.">
        <title>The Global Catalogue of Microorganisms (GCM) 10K type strain sequencing project: providing services to taxonomists for standard genome sequencing and annotation.</title>
        <authorList>
            <consortium name="The Broad Institute Genomics Platform"/>
            <consortium name="The Broad Institute Genome Sequencing Center for Infectious Disease"/>
            <person name="Wu L."/>
            <person name="Ma J."/>
        </authorList>
    </citation>
    <scope>NUCLEOTIDE SEQUENCE [LARGE SCALE GENOMIC DNA]</scope>
    <source>
        <strain evidence="2">CGMCC 1.12151</strain>
    </source>
</reference>
<comment type="caution">
    <text evidence="1">The sequence shown here is derived from an EMBL/GenBank/DDBJ whole genome shotgun (WGS) entry which is preliminary data.</text>
</comment>
<gene>
    <name evidence="1" type="ORF">ACFO5U_13740</name>
</gene>
<sequence>MEKTEKMEQAFRDVHGYGLNEYQNDPQKILEVEKRREQDYRQGQTVAAQIERQAHRE</sequence>
<accession>A0ABV9MFP4</accession>
<dbReference type="Pfam" id="PF26149">
    <property type="entry name" value="YuzK"/>
    <property type="match status" value="1"/>
</dbReference>
<keyword evidence="2" id="KW-1185">Reference proteome</keyword>
<dbReference type="EMBL" id="JBHSGL010000014">
    <property type="protein sequence ID" value="MFC4713925.1"/>
    <property type="molecule type" value="Genomic_DNA"/>
</dbReference>